<evidence type="ECO:0000256" key="4">
    <source>
        <dbReference type="ARBA" id="ARBA00023040"/>
    </source>
</evidence>
<keyword evidence="5 8" id="KW-0472">Membrane</keyword>
<feature type="transmembrane region" description="Helical" evidence="8">
    <location>
        <begin position="260"/>
        <end position="283"/>
    </location>
</feature>
<feature type="transmembrane region" description="Helical" evidence="8">
    <location>
        <begin position="163"/>
        <end position="190"/>
    </location>
</feature>
<dbReference type="AlphaFoldDB" id="A0A815MES2"/>
<dbReference type="GO" id="GO:0004930">
    <property type="term" value="F:G protein-coupled receptor activity"/>
    <property type="evidence" value="ECO:0007669"/>
    <property type="project" value="UniProtKB-KW"/>
</dbReference>
<comment type="caution">
    <text evidence="10">The sequence shown here is derived from an EMBL/GenBank/DDBJ whole genome shotgun (WGS) entry which is preliminary data.</text>
</comment>
<comment type="subcellular location">
    <subcellularLocation>
        <location evidence="1">Membrane</location>
        <topology evidence="1">Multi-pass membrane protein</topology>
    </subcellularLocation>
</comment>
<evidence type="ECO:0000313" key="10">
    <source>
        <dbReference type="EMBL" id="CAF1423326.1"/>
    </source>
</evidence>
<dbReference type="GO" id="GO:0016020">
    <property type="term" value="C:membrane"/>
    <property type="evidence" value="ECO:0007669"/>
    <property type="project" value="UniProtKB-SubCell"/>
</dbReference>
<dbReference type="Proteomes" id="UP000663845">
    <property type="component" value="Unassembled WGS sequence"/>
</dbReference>
<dbReference type="Gene3D" id="1.20.1070.10">
    <property type="entry name" value="Rhodopsin 7-helix transmembrane proteins"/>
    <property type="match status" value="1"/>
</dbReference>
<keyword evidence="4" id="KW-0297">G-protein coupled receptor</keyword>
<name>A0A815MES2_9BILA</name>
<keyword evidence="3 8" id="KW-1133">Transmembrane helix</keyword>
<evidence type="ECO:0000256" key="3">
    <source>
        <dbReference type="ARBA" id="ARBA00022989"/>
    </source>
</evidence>
<evidence type="ECO:0000256" key="2">
    <source>
        <dbReference type="ARBA" id="ARBA00022692"/>
    </source>
</evidence>
<feature type="transmembrane region" description="Helical" evidence="8">
    <location>
        <begin position="45"/>
        <end position="68"/>
    </location>
</feature>
<keyword evidence="2 8" id="KW-0812">Transmembrane</keyword>
<dbReference type="InterPro" id="IPR017452">
    <property type="entry name" value="GPCR_Rhodpsn_7TM"/>
</dbReference>
<evidence type="ECO:0000313" key="11">
    <source>
        <dbReference type="Proteomes" id="UP000663845"/>
    </source>
</evidence>
<dbReference type="PROSITE" id="PS50262">
    <property type="entry name" value="G_PROTEIN_RECEP_F1_2"/>
    <property type="match status" value="1"/>
</dbReference>
<feature type="domain" description="G-protein coupled receptors family 1 profile" evidence="9">
    <location>
        <begin position="24"/>
        <end position="248"/>
    </location>
</feature>
<evidence type="ECO:0000256" key="6">
    <source>
        <dbReference type="ARBA" id="ARBA00023170"/>
    </source>
</evidence>
<evidence type="ECO:0000256" key="8">
    <source>
        <dbReference type="SAM" id="Phobius"/>
    </source>
</evidence>
<dbReference type="EMBL" id="CAJNOG010001231">
    <property type="protein sequence ID" value="CAF1423326.1"/>
    <property type="molecule type" value="Genomic_DNA"/>
</dbReference>
<sequence length="319" mass="36462">MLPDFYFTLHFSLGVLASVIGLTFCIMTICIVIINRQCHDVTNLLGCNTCTTAIFYYIIIIIMCIYGLREDWAFNSPQCAFRGYCYTVSIALICNSFAIQAISRLFFAVFYKYRYLHNYRTHYIMIIIHWSISFLASSIPFFIESSYGFEKESRACVLTTKIFAGSMYAGVIVCLIPLNTVTIVYGIILYRVRQSTRRITMIVPTTLNGVPRNNIATPNMKREIKIMQQMSTQSSLMSGGGLLMFFLCIWYKIQHSAPEVLYLLAITLITICVTLLTITQFIMNTKVKNIAMHYIYPHPPATTIQTTTLVRQVAQQARE</sequence>
<evidence type="ECO:0000259" key="9">
    <source>
        <dbReference type="PROSITE" id="PS50262"/>
    </source>
</evidence>
<evidence type="ECO:0000256" key="5">
    <source>
        <dbReference type="ARBA" id="ARBA00023136"/>
    </source>
</evidence>
<gene>
    <name evidence="10" type="ORF">JYZ213_LOCUS39121</name>
</gene>
<organism evidence="10 11">
    <name type="scientific">Adineta steineri</name>
    <dbReference type="NCBI Taxonomy" id="433720"/>
    <lineage>
        <taxon>Eukaryota</taxon>
        <taxon>Metazoa</taxon>
        <taxon>Spiralia</taxon>
        <taxon>Gnathifera</taxon>
        <taxon>Rotifera</taxon>
        <taxon>Eurotatoria</taxon>
        <taxon>Bdelloidea</taxon>
        <taxon>Adinetida</taxon>
        <taxon>Adinetidae</taxon>
        <taxon>Adineta</taxon>
    </lineage>
</organism>
<dbReference type="SUPFAM" id="SSF81321">
    <property type="entry name" value="Family A G protein-coupled receptor-like"/>
    <property type="match status" value="1"/>
</dbReference>
<accession>A0A815MES2</accession>
<dbReference type="CDD" id="cd00637">
    <property type="entry name" value="7tm_classA_rhodopsin-like"/>
    <property type="match status" value="1"/>
</dbReference>
<reference evidence="10" key="1">
    <citation type="submission" date="2021-02" db="EMBL/GenBank/DDBJ databases">
        <authorList>
            <person name="Nowell W R."/>
        </authorList>
    </citation>
    <scope>NUCLEOTIDE SEQUENCE</scope>
</reference>
<keyword evidence="6" id="KW-0675">Receptor</keyword>
<feature type="transmembrane region" description="Helical" evidence="8">
    <location>
        <begin position="88"/>
        <end position="111"/>
    </location>
</feature>
<feature type="transmembrane region" description="Helical" evidence="8">
    <location>
        <begin position="6"/>
        <end position="33"/>
    </location>
</feature>
<dbReference type="InterPro" id="IPR050125">
    <property type="entry name" value="GPCR_opsins"/>
</dbReference>
<feature type="transmembrane region" description="Helical" evidence="8">
    <location>
        <begin position="235"/>
        <end position="254"/>
    </location>
</feature>
<keyword evidence="7" id="KW-0807">Transducer</keyword>
<dbReference type="PANTHER" id="PTHR24240">
    <property type="entry name" value="OPSIN"/>
    <property type="match status" value="1"/>
</dbReference>
<proteinExistence type="predicted"/>
<protein>
    <recommendedName>
        <fullName evidence="9">G-protein coupled receptors family 1 profile domain-containing protein</fullName>
    </recommendedName>
</protein>
<evidence type="ECO:0000256" key="1">
    <source>
        <dbReference type="ARBA" id="ARBA00004141"/>
    </source>
</evidence>
<evidence type="ECO:0000256" key="7">
    <source>
        <dbReference type="ARBA" id="ARBA00023224"/>
    </source>
</evidence>
<feature type="transmembrane region" description="Helical" evidence="8">
    <location>
        <begin position="123"/>
        <end position="143"/>
    </location>
</feature>